<dbReference type="EMBL" id="CP001824">
    <property type="protein sequence ID" value="ACZ40743.1"/>
    <property type="molecule type" value="Genomic_DNA"/>
</dbReference>
<name>D1CAA0_SPHTD</name>
<proteinExistence type="predicted"/>
<dbReference type="InParanoid" id="D1CAA0"/>
<dbReference type="KEGG" id="sti:Sthe_3343"/>
<protein>
    <submittedName>
        <fullName evidence="1">Uncharacterized protein</fullName>
    </submittedName>
</protein>
<accession>D1CAA0</accession>
<reference evidence="2" key="1">
    <citation type="submission" date="2009-11" db="EMBL/GenBank/DDBJ databases">
        <title>The complete chromosome 2 of Sphaerobacter thermophilus DSM 20745.</title>
        <authorList>
            <person name="Lucas S."/>
            <person name="Copeland A."/>
            <person name="Lapidus A."/>
            <person name="Glavina del Rio T."/>
            <person name="Dalin E."/>
            <person name="Tice H."/>
            <person name="Bruce D."/>
            <person name="Goodwin L."/>
            <person name="Pitluck S."/>
            <person name="Kyrpides N."/>
            <person name="Mavromatis K."/>
            <person name="Ivanova N."/>
            <person name="Mikhailova N."/>
            <person name="LaButti K.M."/>
            <person name="Clum A."/>
            <person name="Sun H.I."/>
            <person name="Brettin T."/>
            <person name="Detter J.C."/>
            <person name="Han C."/>
            <person name="Larimer F."/>
            <person name="Land M."/>
            <person name="Hauser L."/>
            <person name="Markowitz V."/>
            <person name="Cheng J.F."/>
            <person name="Hugenholtz P."/>
            <person name="Woyke T."/>
            <person name="Wu D."/>
            <person name="Steenblock K."/>
            <person name="Schneider S."/>
            <person name="Pukall R."/>
            <person name="Goeker M."/>
            <person name="Klenk H.P."/>
            <person name="Eisen J.A."/>
        </authorList>
    </citation>
    <scope>NUCLEOTIDE SEQUENCE [LARGE SCALE GENOMIC DNA]</scope>
    <source>
        <strain evidence="2">ATCC 49802 / DSM 20745 / S 6022</strain>
    </source>
</reference>
<keyword evidence="2" id="KW-1185">Reference proteome</keyword>
<reference evidence="1 2" key="2">
    <citation type="journal article" date="2010" name="Stand. Genomic Sci.">
        <title>Complete genome sequence of Desulfohalobium retbaense type strain (HR(100)).</title>
        <authorList>
            <person name="Spring S."/>
            <person name="Nolan M."/>
            <person name="Lapidus A."/>
            <person name="Glavina Del Rio T."/>
            <person name="Copeland A."/>
            <person name="Tice H."/>
            <person name="Cheng J.F."/>
            <person name="Lucas S."/>
            <person name="Land M."/>
            <person name="Chen F."/>
            <person name="Bruce D."/>
            <person name="Goodwin L."/>
            <person name="Pitluck S."/>
            <person name="Ivanova N."/>
            <person name="Mavromatis K."/>
            <person name="Mikhailova N."/>
            <person name="Pati A."/>
            <person name="Chen A."/>
            <person name="Palaniappan K."/>
            <person name="Hauser L."/>
            <person name="Chang Y.J."/>
            <person name="Jeffries C.D."/>
            <person name="Munk C."/>
            <person name="Kiss H."/>
            <person name="Chain P."/>
            <person name="Han C."/>
            <person name="Brettin T."/>
            <person name="Detter J.C."/>
            <person name="Schuler E."/>
            <person name="Goker M."/>
            <person name="Rohde M."/>
            <person name="Bristow J."/>
            <person name="Eisen J.A."/>
            <person name="Markowitz V."/>
            <person name="Hugenholtz P."/>
            <person name="Kyrpides N.C."/>
            <person name="Klenk H.P."/>
        </authorList>
    </citation>
    <scope>NUCLEOTIDE SEQUENCE [LARGE SCALE GENOMIC DNA]</scope>
    <source>
        <strain evidence="2">ATCC 49802 / DSM 20745 / S 6022</strain>
    </source>
</reference>
<gene>
    <name evidence="1" type="ordered locus">Sthe_3343</name>
</gene>
<dbReference type="AlphaFoldDB" id="D1CAA0"/>
<dbReference type="Proteomes" id="UP000002027">
    <property type="component" value="Chromosome 2"/>
</dbReference>
<dbReference type="HOGENOM" id="CLU_2384654_0_0_0"/>
<sequence>MSAQFAGRLPPSGRRVVAPLYPQGVYRSRGVCVGVVRQAPVTLRPRPGGARQGTCEMRDASCVMRHTSCVIRHTSPVVLPSPLVGEGAGGEGDV</sequence>
<evidence type="ECO:0000313" key="2">
    <source>
        <dbReference type="Proteomes" id="UP000002027"/>
    </source>
</evidence>
<organism evidence="1 2">
    <name type="scientific">Sphaerobacter thermophilus (strain ATCC 49802 / DSM 20745 / KCCM 41009 / NCIMB 13125 / S 6022)</name>
    <dbReference type="NCBI Taxonomy" id="479434"/>
    <lineage>
        <taxon>Bacteria</taxon>
        <taxon>Pseudomonadati</taxon>
        <taxon>Thermomicrobiota</taxon>
        <taxon>Thermomicrobia</taxon>
        <taxon>Sphaerobacterales</taxon>
        <taxon>Sphaerobacterineae</taxon>
        <taxon>Sphaerobacteraceae</taxon>
        <taxon>Sphaerobacter</taxon>
    </lineage>
</organism>
<evidence type="ECO:0000313" key="1">
    <source>
        <dbReference type="EMBL" id="ACZ40743.1"/>
    </source>
</evidence>